<protein>
    <recommendedName>
        <fullName evidence="2">DUF7745 domain-containing protein</fullName>
    </recommendedName>
</protein>
<evidence type="ECO:0000256" key="1">
    <source>
        <dbReference type="SAM" id="Phobius"/>
    </source>
</evidence>
<dbReference type="Proteomes" id="UP000593576">
    <property type="component" value="Unassembled WGS sequence"/>
</dbReference>
<keyword evidence="1" id="KW-0812">Transmembrane</keyword>
<dbReference type="PANTHER" id="PTHR48200">
    <property type="entry name" value="PROTEIN, PUTATIVE-RELATED"/>
    <property type="match status" value="1"/>
</dbReference>
<keyword evidence="1" id="KW-1133">Transmembrane helix</keyword>
<reference evidence="3 4" key="1">
    <citation type="journal article" date="2019" name="Genome Biol. Evol.">
        <title>Insights into the evolution of the New World diploid cottons (Gossypium, subgenus Houzingenia) based on genome sequencing.</title>
        <authorList>
            <person name="Grover C.E."/>
            <person name="Arick M.A. 2nd"/>
            <person name="Thrash A."/>
            <person name="Conover J.L."/>
            <person name="Sanders W.S."/>
            <person name="Peterson D.G."/>
            <person name="Frelichowski J.E."/>
            <person name="Scheffler J.A."/>
            <person name="Scheffler B.E."/>
            <person name="Wendel J.F."/>
        </authorList>
    </citation>
    <scope>NUCLEOTIDE SEQUENCE [LARGE SCALE GENOMIC DNA]</scope>
    <source>
        <strain evidence="3">1</strain>
        <tissue evidence="3">Leaf</tissue>
    </source>
</reference>
<feature type="transmembrane region" description="Helical" evidence="1">
    <location>
        <begin position="45"/>
        <end position="63"/>
    </location>
</feature>
<accession>A0A7J9MRX9</accession>
<evidence type="ECO:0000313" key="4">
    <source>
        <dbReference type="Proteomes" id="UP000593576"/>
    </source>
</evidence>
<dbReference type="PANTHER" id="PTHR48200:SF1">
    <property type="entry name" value="AMINOTRANSFERASE-LIKE PLANT MOBILE DOMAIN-CONTAINING PROTEIN"/>
    <property type="match status" value="1"/>
</dbReference>
<evidence type="ECO:0000313" key="3">
    <source>
        <dbReference type="EMBL" id="MBA0873506.1"/>
    </source>
</evidence>
<keyword evidence="4" id="KW-1185">Reference proteome</keyword>
<name>A0A7J9MRX9_GOSSC</name>
<gene>
    <name evidence="3" type="ORF">Goshw_003036</name>
</gene>
<dbReference type="EMBL" id="JABFAF010000013">
    <property type="protein sequence ID" value="MBA0873506.1"/>
    <property type="molecule type" value="Genomic_DNA"/>
</dbReference>
<feature type="transmembrane region" description="Helical" evidence="1">
    <location>
        <begin position="78"/>
        <end position="95"/>
    </location>
</feature>
<dbReference type="OrthoDB" id="1430424at2759"/>
<comment type="caution">
    <text evidence="3">The sequence shown here is derived from an EMBL/GenBank/DDBJ whole genome shotgun (WGS) entry which is preliminary data.</text>
</comment>
<keyword evidence="1" id="KW-0472">Membrane</keyword>
<dbReference type="AlphaFoldDB" id="A0A7J9MRX9"/>
<dbReference type="InterPro" id="IPR056647">
    <property type="entry name" value="DUF7745"/>
</dbReference>
<proteinExistence type="predicted"/>
<evidence type="ECO:0000259" key="2">
    <source>
        <dbReference type="Pfam" id="PF24924"/>
    </source>
</evidence>
<organism evidence="3 4">
    <name type="scientific">Gossypium schwendimanii</name>
    <name type="common">Cotton</name>
    <dbReference type="NCBI Taxonomy" id="34291"/>
    <lineage>
        <taxon>Eukaryota</taxon>
        <taxon>Viridiplantae</taxon>
        <taxon>Streptophyta</taxon>
        <taxon>Embryophyta</taxon>
        <taxon>Tracheophyta</taxon>
        <taxon>Spermatophyta</taxon>
        <taxon>Magnoliopsida</taxon>
        <taxon>eudicotyledons</taxon>
        <taxon>Gunneridae</taxon>
        <taxon>Pentapetalae</taxon>
        <taxon>rosids</taxon>
        <taxon>malvids</taxon>
        <taxon>Malvales</taxon>
        <taxon>Malvaceae</taxon>
        <taxon>Malvoideae</taxon>
        <taxon>Gossypium</taxon>
    </lineage>
</organism>
<sequence>MNITGMNEQWVATRIKQKVDSKCIPWRNLRDLILAHPNVQKRVDVFALSIYELVIFLWALGHIDEVVSDLFDQLDKRVTPVLAILAETFISLNTCRRMGERRFIRCAQLLLAWFHSHFCKVKKVSYRILSKNYSSLKQLVATPRRDDITEEKKMILSKTYETKTSSREPLGWSPTRFYIGVEILIGFPYLEYGELLGDNYKKKVGEILNAWNRTHRMKRFAVNPMTTPKYDRWWEAEKLRKGKNKAKEDLDSLKIDYKKL</sequence>
<feature type="domain" description="DUF7745" evidence="2">
    <location>
        <begin position="36"/>
        <end position="123"/>
    </location>
</feature>
<dbReference type="Pfam" id="PF24924">
    <property type="entry name" value="DUF7745"/>
    <property type="match status" value="1"/>
</dbReference>